<accession>Q3SHZ0</accession>
<dbReference type="HOGENOM" id="CLU_537387_0_0_4"/>
<feature type="transmembrane region" description="Helical" evidence="1">
    <location>
        <begin position="21"/>
        <end position="43"/>
    </location>
</feature>
<dbReference type="OrthoDB" id="4981425at2"/>
<feature type="transmembrane region" description="Helical" evidence="1">
    <location>
        <begin position="246"/>
        <end position="264"/>
    </location>
</feature>
<feature type="transmembrane region" description="Helical" evidence="1">
    <location>
        <begin position="292"/>
        <end position="307"/>
    </location>
</feature>
<dbReference type="KEGG" id="tbd:Tbd_1790"/>
<feature type="transmembrane region" description="Helical" evidence="1">
    <location>
        <begin position="136"/>
        <end position="154"/>
    </location>
</feature>
<feature type="transmembrane region" description="Helical" evidence="1">
    <location>
        <begin position="83"/>
        <end position="101"/>
    </location>
</feature>
<feature type="transmembrane region" description="Helical" evidence="1">
    <location>
        <begin position="191"/>
        <end position="212"/>
    </location>
</feature>
<dbReference type="RefSeq" id="WP_011312302.1">
    <property type="nucleotide sequence ID" value="NC_007404.1"/>
</dbReference>
<sequence length="507" mass="55886">MKSQWFGRSAAIGQYSTHTHFSVLGVLAFMLVAIALILLAALMGASLAIGFWPFAVALVGGVFVLGFYAVLGGRSGPGLRDSFFWLAFVLIFATDSLKKVTGYSANFVLEFSLILAAPLLVPTLVRLLSESRFFKWWFAGLSVFFILSLLSSFFGRSHVFAAAFQFLTNLKFILILLLGFYIVWSARTEAIFWWIVRWLWLPTAMLVAWQWGHPSSYFGLMPYATASADPLQLFPSRAVGPFSHPTYLGLYMGVLTVFCVINAISGAGRRYFVIALCYFLLLLASAQRQETVAAIVAATAAVGLLHGKRFALRSAVIGLVTVLAVGGGAWLLIKDNLVQEATKWGVIGHSAIQQPRQVLYIHAVEIADQYAPLGSGLGTFAGAGAQKFDISLYLDRGFARYSWFYKQNVLMDTYWTNFLAETGWAGALLLLALTLLLVAFTAVNSLEKYPSEIRRFWLLAFGGMAFVFLLSLTSPSFQDPGLFLVPGIFLGVAYNRMMAWKKPTKRG</sequence>
<organism evidence="2 3">
    <name type="scientific">Thiobacillus denitrificans (strain ATCC 25259 / T1)</name>
    <dbReference type="NCBI Taxonomy" id="292415"/>
    <lineage>
        <taxon>Bacteria</taxon>
        <taxon>Pseudomonadati</taxon>
        <taxon>Pseudomonadota</taxon>
        <taxon>Betaproteobacteria</taxon>
        <taxon>Nitrosomonadales</taxon>
        <taxon>Thiobacillaceae</taxon>
        <taxon>Thiobacillus</taxon>
    </lineage>
</organism>
<dbReference type="Proteomes" id="UP000008291">
    <property type="component" value="Chromosome"/>
</dbReference>
<keyword evidence="1" id="KW-1133">Transmembrane helix</keyword>
<feature type="transmembrane region" description="Helical" evidence="1">
    <location>
        <begin position="480"/>
        <end position="497"/>
    </location>
</feature>
<dbReference type="eggNOG" id="ENOG5033IMV">
    <property type="taxonomic scope" value="Bacteria"/>
</dbReference>
<feature type="transmembrane region" description="Helical" evidence="1">
    <location>
        <begin position="314"/>
        <end position="333"/>
    </location>
</feature>
<evidence type="ECO:0000313" key="3">
    <source>
        <dbReference type="Proteomes" id="UP000008291"/>
    </source>
</evidence>
<name>Q3SHZ0_THIDA</name>
<feature type="transmembrane region" description="Helical" evidence="1">
    <location>
        <begin position="424"/>
        <end position="444"/>
    </location>
</feature>
<keyword evidence="3" id="KW-1185">Reference proteome</keyword>
<feature type="transmembrane region" description="Helical" evidence="1">
    <location>
        <begin position="160"/>
        <end position="184"/>
    </location>
</feature>
<feature type="transmembrane region" description="Helical" evidence="1">
    <location>
        <begin position="107"/>
        <end position="129"/>
    </location>
</feature>
<reference evidence="2 3" key="1">
    <citation type="journal article" date="2006" name="J. Bacteriol.">
        <title>The genome sequence of the obligately chemolithoautotrophic, facultatively anaerobic bacterium Thiobacillus denitrificans.</title>
        <authorList>
            <person name="Beller H.R."/>
            <person name="Chain P.S."/>
            <person name="Letain T.E."/>
            <person name="Chakicherla A."/>
            <person name="Larimer F.W."/>
            <person name="Richardson P.M."/>
            <person name="Coleman M.A."/>
            <person name="Wood A.P."/>
            <person name="Kelly D.P."/>
        </authorList>
    </citation>
    <scope>NUCLEOTIDE SEQUENCE [LARGE SCALE GENOMIC DNA]</scope>
    <source>
        <strain evidence="2 3">ATCC 25259</strain>
    </source>
</reference>
<gene>
    <name evidence="2" type="ordered locus">Tbd_1790</name>
</gene>
<feature type="transmembrane region" description="Helical" evidence="1">
    <location>
        <begin position="271"/>
        <end position="286"/>
    </location>
</feature>
<feature type="transmembrane region" description="Helical" evidence="1">
    <location>
        <begin position="456"/>
        <end position="474"/>
    </location>
</feature>
<dbReference type="EMBL" id="CP000116">
    <property type="protein sequence ID" value="AAZ97743.1"/>
    <property type="molecule type" value="Genomic_DNA"/>
</dbReference>
<dbReference type="AlphaFoldDB" id="Q3SHZ0"/>
<evidence type="ECO:0000313" key="2">
    <source>
        <dbReference type="EMBL" id="AAZ97743.1"/>
    </source>
</evidence>
<keyword evidence="1" id="KW-0472">Membrane</keyword>
<feature type="transmembrane region" description="Helical" evidence="1">
    <location>
        <begin position="49"/>
        <end position="71"/>
    </location>
</feature>
<evidence type="ECO:0000256" key="1">
    <source>
        <dbReference type="SAM" id="Phobius"/>
    </source>
</evidence>
<proteinExistence type="predicted"/>
<dbReference type="STRING" id="292415.Tbd_1790"/>
<protein>
    <submittedName>
        <fullName evidence="2">Uncharacterized protein</fullName>
    </submittedName>
</protein>
<keyword evidence="1" id="KW-0812">Transmembrane</keyword>